<name>A0A7E4UM76_PANRE</name>
<organism evidence="1 2">
    <name type="scientific">Panagrellus redivivus</name>
    <name type="common">Microworm</name>
    <dbReference type="NCBI Taxonomy" id="6233"/>
    <lineage>
        <taxon>Eukaryota</taxon>
        <taxon>Metazoa</taxon>
        <taxon>Ecdysozoa</taxon>
        <taxon>Nematoda</taxon>
        <taxon>Chromadorea</taxon>
        <taxon>Rhabditida</taxon>
        <taxon>Tylenchina</taxon>
        <taxon>Panagrolaimomorpha</taxon>
        <taxon>Panagrolaimoidea</taxon>
        <taxon>Panagrolaimidae</taxon>
        <taxon>Panagrellus</taxon>
    </lineage>
</organism>
<reference evidence="1" key="1">
    <citation type="journal article" date="2013" name="Genetics">
        <title>The draft genome and transcriptome of Panagrellus redivivus are shaped by the harsh demands of a free-living lifestyle.</title>
        <authorList>
            <person name="Srinivasan J."/>
            <person name="Dillman A.R."/>
            <person name="Macchietto M.G."/>
            <person name="Heikkinen L."/>
            <person name="Lakso M."/>
            <person name="Fracchia K.M."/>
            <person name="Antoshechkin I."/>
            <person name="Mortazavi A."/>
            <person name="Wong G."/>
            <person name="Sternberg P.W."/>
        </authorList>
    </citation>
    <scope>NUCLEOTIDE SEQUENCE [LARGE SCALE GENOMIC DNA]</scope>
    <source>
        <strain evidence="1">MT8872</strain>
    </source>
</reference>
<dbReference type="AlphaFoldDB" id="A0A7E4UM76"/>
<proteinExistence type="predicted"/>
<sequence length="259" mass="30543">MLEHLDIRNLANTNYQFFRRLLEFMPLETLYFASLTNTEIKHFSRSRMVDFLLVERGDPSDDGYITYSEMMTRPRLTPLYHLTVHMSSHIDPVALVAKMEQQVYRTLFVYGNYHWRQVLDFLHRRMTLVKLYGRMECDTDEEADAFFRAIGEFRVEKCIVLSADWPYDTQASHVWSEFCPNIWTTYSNQLGNYYRLTGVQHEGPKLRLKVKHWEDHSSDGSTFEMPDDESIYSAGSGYEDYAESNNINIDDLSFDNDAE</sequence>
<protein>
    <submittedName>
        <fullName evidence="2">F-box domain-containing protein</fullName>
    </submittedName>
</protein>
<reference evidence="2" key="2">
    <citation type="submission" date="2020-10" db="UniProtKB">
        <authorList>
            <consortium name="WormBaseParasite"/>
        </authorList>
    </citation>
    <scope>IDENTIFICATION</scope>
</reference>
<dbReference type="WBParaSite" id="Pan_g10437.t1">
    <property type="protein sequence ID" value="Pan_g10437.t1"/>
    <property type="gene ID" value="Pan_g10437"/>
</dbReference>
<evidence type="ECO:0000313" key="2">
    <source>
        <dbReference type="WBParaSite" id="Pan_g10437.t1"/>
    </source>
</evidence>
<keyword evidence="1" id="KW-1185">Reference proteome</keyword>
<evidence type="ECO:0000313" key="1">
    <source>
        <dbReference type="Proteomes" id="UP000492821"/>
    </source>
</evidence>
<accession>A0A7E4UM76</accession>
<dbReference type="Proteomes" id="UP000492821">
    <property type="component" value="Unassembled WGS sequence"/>
</dbReference>
<dbReference type="InterPro" id="IPR018247">
    <property type="entry name" value="EF_Hand_1_Ca_BS"/>
</dbReference>
<dbReference type="PROSITE" id="PS00018">
    <property type="entry name" value="EF_HAND_1"/>
    <property type="match status" value="1"/>
</dbReference>